<keyword evidence="4" id="KW-1185">Reference proteome</keyword>
<evidence type="ECO:0000256" key="2">
    <source>
        <dbReference type="SAM" id="SignalP"/>
    </source>
</evidence>
<dbReference type="EMBL" id="ML179052">
    <property type="protein sequence ID" value="THV04869.1"/>
    <property type="molecule type" value="Genomic_DNA"/>
</dbReference>
<reference evidence="3 4" key="1">
    <citation type="journal article" date="2019" name="Nat. Ecol. Evol.">
        <title>Megaphylogeny resolves global patterns of mushroom evolution.</title>
        <authorList>
            <person name="Varga T."/>
            <person name="Krizsan K."/>
            <person name="Foldi C."/>
            <person name="Dima B."/>
            <person name="Sanchez-Garcia M."/>
            <person name="Sanchez-Ramirez S."/>
            <person name="Szollosi G.J."/>
            <person name="Szarkandi J.G."/>
            <person name="Papp V."/>
            <person name="Albert L."/>
            <person name="Andreopoulos W."/>
            <person name="Angelini C."/>
            <person name="Antonin V."/>
            <person name="Barry K.W."/>
            <person name="Bougher N.L."/>
            <person name="Buchanan P."/>
            <person name="Buyck B."/>
            <person name="Bense V."/>
            <person name="Catcheside P."/>
            <person name="Chovatia M."/>
            <person name="Cooper J."/>
            <person name="Damon W."/>
            <person name="Desjardin D."/>
            <person name="Finy P."/>
            <person name="Geml J."/>
            <person name="Haridas S."/>
            <person name="Hughes K."/>
            <person name="Justo A."/>
            <person name="Karasinski D."/>
            <person name="Kautmanova I."/>
            <person name="Kiss B."/>
            <person name="Kocsube S."/>
            <person name="Kotiranta H."/>
            <person name="LaButti K.M."/>
            <person name="Lechner B.E."/>
            <person name="Liimatainen K."/>
            <person name="Lipzen A."/>
            <person name="Lukacs Z."/>
            <person name="Mihaltcheva S."/>
            <person name="Morgado L.N."/>
            <person name="Niskanen T."/>
            <person name="Noordeloos M.E."/>
            <person name="Ohm R.A."/>
            <person name="Ortiz-Santana B."/>
            <person name="Ovrebo C."/>
            <person name="Racz N."/>
            <person name="Riley R."/>
            <person name="Savchenko A."/>
            <person name="Shiryaev A."/>
            <person name="Soop K."/>
            <person name="Spirin V."/>
            <person name="Szebenyi C."/>
            <person name="Tomsovsky M."/>
            <person name="Tulloss R.E."/>
            <person name="Uehling J."/>
            <person name="Grigoriev I.V."/>
            <person name="Vagvolgyi C."/>
            <person name="Papp T."/>
            <person name="Martin F.M."/>
            <person name="Miettinen O."/>
            <person name="Hibbett D.S."/>
            <person name="Nagy L.G."/>
        </authorList>
    </citation>
    <scope>NUCLEOTIDE SEQUENCE [LARGE SCALE GENOMIC DNA]</scope>
    <source>
        <strain evidence="3 4">CBS 962.96</strain>
    </source>
</reference>
<feature type="compositionally biased region" description="Low complexity" evidence="1">
    <location>
        <begin position="68"/>
        <end position="142"/>
    </location>
</feature>
<evidence type="ECO:0000313" key="3">
    <source>
        <dbReference type="EMBL" id="THV04869.1"/>
    </source>
</evidence>
<feature type="chain" id="PRO_5020306904" evidence="2">
    <location>
        <begin position="19"/>
        <end position="204"/>
    </location>
</feature>
<proteinExistence type="predicted"/>
<feature type="region of interest" description="Disordered" evidence="1">
    <location>
        <begin position="44"/>
        <end position="204"/>
    </location>
</feature>
<sequence>MAFKSVIIVLSALACVNALATPHGFNNHHRAIAARVAHPAPVPDVPLAHEAPVKRSRRSLSRRCKTRPAPTASITSSAAPSTSVAPVNVAADPSTVKAESSSEAPAPTTSKAPATTEAPAPTTSKAPATTEAPATTQEPATTHRQQTTSSQEPATTPASSDSGSSSNNNSGSNSGVSFLTGTQTGQGTFYSSKSRRSFVLDYLP</sequence>
<feature type="compositionally biased region" description="Basic residues" evidence="1">
    <location>
        <begin position="54"/>
        <end position="66"/>
    </location>
</feature>
<dbReference type="AlphaFoldDB" id="A0A4S8MQJ5"/>
<feature type="compositionally biased region" description="Low complexity" evidence="1">
    <location>
        <begin position="159"/>
        <end position="188"/>
    </location>
</feature>
<evidence type="ECO:0000256" key="1">
    <source>
        <dbReference type="SAM" id="MobiDB-lite"/>
    </source>
</evidence>
<keyword evidence="2" id="KW-0732">Signal</keyword>
<name>A0A4S8MQJ5_DENBC</name>
<accession>A0A4S8MQJ5</accession>
<evidence type="ECO:0000313" key="4">
    <source>
        <dbReference type="Proteomes" id="UP000297245"/>
    </source>
</evidence>
<feature type="signal peptide" evidence="2">
    <location>
        <begin position="1"/>
        <end position="18"/>
    </location>
</feature>
<protein>
    <submittedName>
        <fullName evidence="3">Uncharacterized protein</fullName>
    </submittedName>
</protein>
<feature type="compositionally biased region" description="Polar residues" evidence="1">
    <location>
        <begin position="143"/>
        <end position="158"/>
    </location>
</feature>
<dbReference type="Proteomes" id="UP000297245">
    <property type="component" value="Unassembled WGS sequence"/>
</dbReference>
<gene>
    <name evidence="3" type="ORF">K435DRAFT_146198</name>
</gene>
<organism evidence="3 4">
    <name type="scientific">Dendrothele bispora (strain CBS 962.96)</name>
    <dbReference type="NCBI Taxonomy" id="1314807"/>
    <lineage>
        <taxon>Eukaryota</taxon>
        <taxon>Fungi</taxon>
        <taxon>Dikarya</taxon>
        <taxon>Basidiomycota</taxon>
        <taxon>Agaricomycotina</taxon>
        <taxon>Agaricomycetes</taxon>
        <taxon>Agaricomycetidae</taxon>
        <taxon>Agaricales</taxon>
        <taxon>Agaricales incertae sedis</taxon>
        <taxon>Dendrothele</taxon>
    </lineage>
</organism>
<dbReference type="PROSITE" id="PS51257">
    <property type="entry name" value="PROKAR_LIPOPROTEIN"/>
    <property type="match status" value="1"/>
</dbReference>